<dbReference type="InterPro" id="IPR050832">
    <property type="entry name" value="Bact_Acetyltransf"/>
</dbReference>
<name>A0A9Q8FQX8_9STAP</name>
<evidence type="ECO:0000256" key="2">
    <source>
        <dbReference type="ARBA" id="ARBA00023315"/>
    </source>
</evidence>
<dbReference type="SUPFAM" id="SSF55729">
    <property type="entry name" value="Acyl-CoA N-acyltransferases (Nat)"/>
    <property type="match status" value="1"/>
</dbReference>
<dbReference type="AlphaFoldDB" id="A0A9Q8FQX8"/>
<accession>A0A9Q8FQX8</accession>
<dbReference type="InterPro" id="IPR017255">
    <property type="entry name" value="AcTrfase_GNAT_prd"/>
</dbReference>
<evidence type="ECO:0000259" key="3">
    <source>
        <dbReference type="PROSITE" id="PS51186"/>
    </source>
</evidence>
<dbReference type="Proteomes" id="UP000295280">
    <property type="component" value="Unassembled WGS sequence"/>
</dbReference>
<evidence type="ECO:0000313" key="5">
    <source>
        <dbReference type="Proteomes" id="UP000295280"/>
    </source>
</evidence>
<reference evidence="4 5" key="1">
    <citation type="submission" date="2019-01" db="EMBL/GenBank/DDBJ databases">
        <title>Draft genome sequences of the type strains of six Macrococcus species.</title>
        <authorList>
            <person name="Mazhar S."/>
            <person name="Altermann E."/>
            <person name="Hill C."/>
            <person name="Mcauliffe O."/>
        </authorList>
    </citation>
    <scope>NUCLEOTIDE SEQUENCE [LARGE SCALE GENOMIC DNA]</scope>
    <source>
        <strain evidence="4 5">ATCC 51828</strain>
    </source>
</reference>
<dbReference type="Gene3D" id="3.40.630.30">
    <property type="match status" value="1"/>
</dbReference>
<dbReference type="InterPro" id="IPR016181">
    <property type="entry name" value="Acyl_CoA_acyltransferase"/>
</dbReference>
<dbReference type="Pfam" id="PF00583">
    <property type="entry name" value="Acetyltransf_1"/>
    <property type="match status" value="1"/>
</dbReference>
<keyword evidence="5" id="KW-1185">Reference proteome</keyword>
<keyword evidence="1" id="KW-0808">Transferase</keyword>
<dbReference type="PROSITE" id="PS51186">
    <property type="entry name" value="GNAT"/>
    <property type="match status" value="1"/>
</dbReference>
<dbReference type="PANTHER" id="PTHR43877">
    <property type="entry name" value="AMINOALKYLPHOSPHONATE N-ACETYLTRANSFERASE-RELATED-RELATED"/>
    <property type="match status" value="1"/>
</dbReference>
<dbReference type="PANTHER" id="PTHR43877:SF2">
    <property type="entry name" value="AMINOALKYLPHOSPHONATE N-ACETYLTRANSFERASE-RELATED"/>
    <property type="match status" value="1"/>
</dbReference>
<proteinExistence type="predicted"/>
<protein>
    <submittedName>
        <fullName evidence="4">GNAT family N-acetyltransferase</fullName>
    </submittedName>
</protein>
<dbReference type="GO" id="GO:0016747">
    <property type="term" value="F:acyltransferase activity, transferring groups other than amino-acyl groups"/>
    <property type="evidence" value="ECO:0007669"/>
    <property type="project" value="InterPro"/>
</dbReference>
<evidence type="ECO:0000313" key="4">
    <source>
        <dbReference type="EMBL" id="TDM02385.1"/>
    </source>
</evidence>
<comment type="caution">
    <text evidence="4">The sequence shown here is derived from an EMBL/GenBank/DDBJ whole genome shotgun (WGS) entry which is preliminary data.</text>
</comment>
<dbReference type="InterPro" id="IPR000182">
    <property type="entry name" value="GNAT_dom"/>
</dbReference>
<sequence length="147" mass="17271">MIIREMNNDDIKNVSVLLNDYRMFYHKPNELDKCEIFLKERIDNKESQVFIAELNEEIIGFVQIYSIFSTVSLQRAYILNDLFVSENARKTGAGKKLIEKAFEFAEENAARYICLETGKDNEKAQRLYEKMGMSIDDMVYHYSKTIN</sequence>
<dbReference type="OrthoDB" id="9792929at2"/>
<dbReference type="EMBL" id="SCWD01000002">
    <property type="protein sequence ID" value="TDM02385.1"/>
    <property type="molecule type" value="Genomic_DNA"/>
</dbReference>
<dbReference type="PIRSF" id="PIRSF037663">
    <property type="entry name" value="Acetyltransf_GNAT_prd"/>
    <property type="match status" value="1"/>
</dbReference>
<organism evidence="4 5">
    <name type="scientific">Macrococcus carouselicus</name>
    <dbReference type="NCBI Taxonomy" id="69969"/>
    <lineage>
        <taxon>Bacteria</taxon>
        <taxon>Bacillati</taxon>
        <taxon>Bacillota</taxon>
        <taxon>Bacilli</taxon>
        <taxon>Bacillales</taxon>
        <taxon>Staphylococcaceae</taxon>
        <taxon>Macrococcus</taxon>
    </lineage>
</organism>
<keyword evidence="2" id="KW-0012">Acyltransferase</keyword>
<dbReference type="CDD" id="cd04301">
    <property type="entry name" value="NAT_SF"/>
    <property type="match status" value="1"/>
</dbReference>
<evidence type="ECO:0000256" key="1">
    <source>
        <dbReference type="ARBA" id="ARBA00022679"/>
    </source>
</evidence>
<dbReference type="RefSeq" id="WP_133417868.1">
    <property type="nucleotide sequence ID" value="NZ_SCWD01000002.1"/>
</dbReference>
<gene>
    <name evidence="4" type="ORF">ERX40_07465</name>
</gene>
<feature type="domain" description="N-acetyltransferase" evidence="3">
    <location>
        <begin position="1"/>
        <end position="147"/>
    </location>
</feature>